<keyword evidence="4" id="KW-0479">Metal-binding</keyword>
<dbReference type="InterPro" id="IPR023214">
    <property type="entry name" value="HAD_sf"/>
</dbReference>
<dbReference type="InterPro" id="IPR036412">
    <property type="entry name" value="HAD-like_sf"/>
</dbReference>
<keyword evidence="5 8" id="KW-0378">Hydrolase</keyword>
<dbReference type="PANTHER" id="PTHR42891">
    <property type="entry name" value="D-GLYCERO-BETA-D-MANNO-HEPTOSE-1,7-BISPHOSPHATE 7-PHOSPHATASE"/>
    <property type="match status" value="1"/>
</dbReference>
<dbReference type="NCBIfam" id="TIGR01656">
    <property type="entry name" value="Histidinol-ppas"/>
    <property type="match status" value="1"/>
</dbReference>
<dbReference type="SUPFAM" id="SSF56784">
    <property type="entry name" value="HAD-like"/>
    <property type="match status" value="1"/>
</dbReference>
<accession>A0A840AUE7</accession>
<comment type="caution">
    <text evidence="8">The sequence shown here is derived from an EMBL/GenBank/DDBJ whole genome shotgun (WGS) entry which is preliminary data.</text>
</comment>
<dbReference type="InterPro" id="IPR004446">
    <property type="entry name" value="Heptose_bisP_phosphatase"/>
</dbReference>
<dbReference type="InterPro" id="IPR006549">
    <property type="entry name" value="HAD-SF_hydro_IIIA"/>
</dbReference>
<dbReference type="GO" id="GO:0016791">
    <property type="term" value="F:phosphatase activity"/>
    <property type="evidence" value="ECO:0007669"/>
    <property type="project" value="InterPro"/>
</dbReference>
<keyword evidence="3" id="KW-0963">Cytoplasm</keyword>
<gene>
    <name evidence="8" type="ORF">GGR25_004959</name>
</gene>
<evidence type="ECO:0000256" key="2">
    <source>
        <dbReference type="ARBA" id="ARBA00005628"/>
    </source>
</evidence>
<dbReference type="NCBIfam" id="TIGR01662">
    <property type="entry name" value="HAD-SF-IIIA"/>
    <property type="match status" value="1"/>
</dbReference>
<dbReference type="AlphaFoldDB" id="A0A840AUE7"/>
<dbReference type="Gene3D" id="3.40.50.1000">
    <property type="entry name" value="HAD superfamily/HAD-like"/>
    <property type="match status" value="1"/>
</dbReference>
<dbReference type="GO" id="GO:0046872">
    <property type="term" value="F:metal ion binding"/>
    <property type="evidence" value="ECO:0007669"/>
    <property type="project" value="UniProtKB-KW"/>
</dbReference>
<dbReference type="Proteomes" id="UP000553963">
    <property type="component" value="Unassembled WGS sequence"/>
</dbReference>
<protein>
    <recommendedName>
        <fullName evidence="7">D,D-heptose 1,7-bisphosphate phosphatase</fullName>
    </recommendedName>
</protein>
<comment type="subcellular location">
    <subcellularLocation>
        <location evidence="1">Cytoplasm</location>
    </subcellularLocation>
</comment>
<proteinExistence type="inferred from homology"/>
<evidence type="ECO:0000256" key="7">
    <source>
        <dbReference type="ARBA" id="ARBA00031828"/>
    </source>
</evidence>
<evidence type="ECO:0000313" key="9">
    <source>
        <dbReference type="Proteomes" id="UP000553963"/>
    </source>
</evidence>
<keyword evidence="9" id="KW-1185">Reference proteome</keyword>
<dbReference type="Pfam" id="PF13242">
    <property type="entry name" value="Hydrolase_like"/>
    <property type="match status" value="1"/>
</dbReference>
<dbReference type="InterPro" id="IPR006543">
    <property type="entry name" value="Histidinol-phos"/>
</dbReference>
<dbReference type="RefSeq" id="WP_183401536.1">
    <property type="nucleotide sequence ID" value="NZ_JACIDS010000011.1"/>
</dbReference>
<name>A0A840AUE7_9HYPH</name>
<comment type="similarity">
    <text evidence="2">Belongs to the GmhB family.</text>
</comment>
<evidence type="ECO:0000256" key="3">
    <source>
        <dbReference type="ARBA" id="ARBA00022490"/>
    </source>
</evidence>
<evidence type="ECO:0000256" key="1">
    <source>
        <dbReference type="ARBA" id="ARBA00004496"/>
    </source>
</evidence>
<organism evidence="8 9">
    <name type="scientific">Kaistia hirudinis</name>
    <dbReference type="NCBI Taxonomy" id="1293440"/>
    <lineage>
        <taxon>Bacteria</taxon>
        <taxon>Pseudomonadati</taxon>
        <taxon>Pseudomonadota</taxon>
        <taxon>Alphaproteobacteria</taxon>
        <taxon>Hyphomicrobiales</taxon>
        <taxon>Kaistiaceae</taxon>
        <taxon>Kaistia</taxon>
    </lineage>
</organism>
<evidence type="ECO:0000256" key="4">
    <source>
        <dbReference type="ARBA" id="ARBA00022723"/>
    </source>
</evidence>
<sequence>MSGTERPGRAVDPLDAMNRPAIFFDRDGVLNHDYGYVGRIDAFEWIPGARDAIRAANEAGYLTFVVTNQSGIGRGYYSEDDFHALMDHVQRELAAHDARLDDIRFCPFHPEATIAAYRRDSDWRKPAPGMLLDLMRHWPVDAARSFLIGDREGDIEAARRAGITGCHFEGGNLLDFLLTRTPFLATASARDAGSDA</sequence>
<keyword evidence="6" id="KW-0119">Carbohydrate metabolism</keyword>
<reference evidence="8 9" key="1">
    <citation type="submission" date="2020-08" db="EMBL/GenBank/DDBJ databases">
        <title>Genomic Encyclopedia of Type Strains, Phase IV (KMG-IV): sequencing the most valuable type-strain genomes for metagenomic binning, comparative biology and taxonomic classification.</title>
        <authorList>
            <person name="Goeker M."/>
        </authorList>
    </citation>
    <scope>NUCLEOTIDE SEQUENCE [LARGE SCALE GENOMIC DNA]</scope>
    <source>
        <strain evidence="8 9">DSM 25966</strain>
    </source>
</reference>
<dbReference type="CDD" id="cd07503">
    <property type="entry name" value="HAD_HisB-N"/>
    <property type="match status" value="1"/>
</dbReference>
<dbReference type="PANTHER" id="PTHR42891:SF1">
    <property type="entry name" value="D-GLYCERO-BETA-D-MANNO-HEPTOSE-1,7-BISPHOSPHATE 7-PHOSPHATASE"/>
    <property type="match status" value="1"/>
</dbReference>
<dbReference type="EMBL" id="JACIDS010000011">
    <property type="protein sequence ID" value="MBB3933879.1"/>
    <property type="molecule type" value="Genomic_DNA"/>
</dbReference>
<evidence type="ECO:0000256" key="5">
    <source>
        <dbReference type="ARBA" id="ARBA00022801"/>
    </source>
</evidence>
<evidence type="ECO:0000313" key="8">
    <source>
        <dbReference type="EMBL" id="MBB3933879.1"/>
    </source>
</evidence>
<dbReference type="GO" id="GO:0005737">
    <property type="term" value="C:cytoplasm"/>
    <property type="evidence" value="ECO:0007669"/>
    <property type="project" value="UniProtKB-SubCell"/>
</dbReference>
<evidence type="ECO:0000256" key="6">
    <source>
        <dbReference type="ARBA" id="ARBA00023277"/>
    </source>
</evidence>
<dbReference type="GO" id="GO:0005975">
    <property type="term" value="P:carbohydrate metabolic process"/>
    <property type="evidence" value="ECO:0007669"/>
    <property type="project" value="InterPro"/>
</dbReference>